<evidence type="ECO:0000256" key="1">
    <source>
        <dbReference type="SAM" id="MobiDB-lite"/>
    </source>
</evidence>
<dbReference type="EMBL" id="SHKY01000001">
    <property type="protein sequence ID" value="RZU51251.1"/>
    <property type="molecule type" value="Genomic_DNA"/>
</dbReference>
<dbReference type="Proteomes" id="UP000292564">
    <property type="component" value="Unassembled WGS sequence"/>
</dbReference>
<evidence type="ECO:0000313" key="2">
    <source>
        <dbReference type="EMBL" id="RZU51251.1"/>
    </source>
</evidence>
<reference evidence="2 3" key="1">
    <citation type="submission" date="2019-02" db="EMBL/GenBank/DDBJ databases">
        <title>Sequencing the genomes of 1000 actinobacteria strains.</title>
        <authorList>
            <person name="Klenk H.-P."/>
        </authorList>
    </citation>
    <scope>NUCLEOTIDE SEQUENCE [LARGE SCALE GENOMIC DNA]</scope>
    <source>
        <strain evidence="2 3">DSM 45162</strain>
    </source>
</reference>
<sequence>MAKTAATEPSSNGSTPAPAATAAPKATRRTPAAATPAASASGSSRTQPQPAVTPTPTIRTMIVLLPDAVPHESLTAHALDRHFGVRGVLEARFWAAPTLKLWQRGQIVGLRKGRPAACAGGPARLLDLAGLRQAAGIGAGIRHQLWTHAVRGTRPAYPWTAYLAKHLADPAKYSWDDAKNDFHAQPRVNAMRMHNAVNPGAGHLDLFDIEMFQAGQMAYQHHTAVTAICADALLCDNGVRLAPRSDTLADRTTYIEQALRVLDVMPAEQRLIAVSL</sequence>
<dbReference type="RefSeq" id="WP_242624899.1">
    <property type="nucleotide sequence ID" value="NZ_SHKY01000001.1"/>
</dbReference>
<comment type="caution">
    <text evidence="2">The sequence shown here is derived from an EMBL/GenBank/DDBJ whole genome shotgun (WGS) entry which is preliminary data.</text>
</comment>
<feature type="region of interest" description="Disordered" evidence="1">
    <location>
        <begin position="1"/>
        <end position="55"/>
    </location>
</feature>
<feature type="compositionally biased region" description="Low complexity" evidence="1">
    <location>
        <begin position="9"/>
        <end position="55"/>
    </location>
</feature>
<name>A0A4Q7ZL05_9ACTN</name>
<organism evidence="2 3">
    <name type="scientific">Krasilnikovia cinnamomea</name>
    <dbReference type="NCBI Taxonomy" id="349313"/>
    <lineage>
        <taxon>Bacteria</taxon>
        <taxon>Bacillati</taxon>
        <taxon>Actinomycetota</taxon>
        <taxon>Actinomycetes</taxon>
        <taxon>Micromonosporales</taxon>
        <taxon>Micromonosporaceae</taxon>
        <taxon>Krasilnikovia</taxon>
    </lineage>
</organism>
<accession>A0A4Q7ZL05</accession>
<keyword evidence="3" id="KW-1185">Reference proteome</keyword>
<gene>
    <name evidence="2" type="ORF">EV385_3061</name>
</gene>
<protein>
    <submittedName>
        <fullName evidence="2">Uncharacterized protein</fullName>
    </submittedName>
</protein>
<proteinExistence type="predicted"/>
<evidence type="ECO:0000313" key="3">
    <source>
        <dbReference type="Proteomes" id="UP000292564"/>
    </source>
</evidence>
<dbReference type="AlphaFoldDB" id="A0A4Q7ZL05"/>